<dbReference type="EMBL" id="HBNS01057536">
    <property type="protein sequence ID" value="CAE4661933.1"/>
    <property type="molecule type" value="Transcribed_RNA"/>
</dbReference>
<sequence>MRQTPTRFNSQGSQNKKWPLFINIIFSIMTIDVQQRPNGLMEIRVFWYSVPQDYSTIQNTKKMVVWVAGWHMNGQVIGKIVHQCKNLTSLEIKRKDHEWQGSRNHTYFSWTKDDDMLLANGLRDHPTLQEFSLVGFAKAAPIDKISRALCTITKLVSLELISDFCSKRPRSPSLPAEILHLLLRSLSNQMKMIGVFPETEEYCDILQKAYIQDMCLLQINIRFSDTNSRKPSHFASYLREVMELNQMQMGKRDNCVCSSFLKLASGKGRKFSFNCVFLLLQENPWLCGQNGNCQKRRKKGWAPRKLLWLLKNTEA</sequence>
<reference evidence="1" key="1">
    <citation type="submission" date="2021-01" db="EMBL/GenBank/DDBJ databases">
        <authorList>
            <person name="Corre E."/>
            <person name="Pelletier E."/>
            <person name="Niang G."/>
            <person name="Scheremetjew M."/>
            <person name="Finn R."/>
            <person name="Kale V."/>
            <person name="Holt S."/>
            <person name="Cochrane G."/>
            <person name="Meng A."/>
            <person name="Brown T."/>
            <person name="Cohen L."/>
        </authorList>
    </citation>
    <scope>NUCLEOTIDE SEQUENCE</scope>
    <source>
        <strain evidence="1">GSO104</strain>
    </source>
</reference>
<name>A0A7S4T2V8_9STRA</name>
<gene>
    <name evidence="1" type="ORF">DBRI00130_LOCUS41393</name>
</gene>
<protein>
    <submittedName>
        <fullName evidence="1">Uncharacterized protein</fullName>
    </submittedName>
</protein>
<accession>A0A7S4T2V8</accession>
<dbReference type="AlphaFoldDB" id="A0A7S4T2V8"/>
<proteinExistence type="predicted"/>
<evidence type="ECO:0000313" key="1">
    <source>
        <dbReference type="EMBL" id="CAE4661933.1"/>
    </source>
</evidence>
<organism evidence="1">
    <name type="scientific">Ditylum brightwellii</name>
    <dbReference type="NCBI Taxonomy" id="49249"/>
    <lineage>
        <taxon>Eukaryota</taxon>
        <taxon>Sar</taxon>
        <taxon>Stramenopiles</taxon>
        <taxon>Ochrophyta</taxon>
        <taxon>Bacillariophyta</taxon>
        <taxon>Mediophyceae</taxon>
        <taxon>Lithodesmiophycidae</taxon>
        <taxon>Lithodesmiales</taxon>
        <taxon>Lithodesmiaceae</taxon>
        <taxon>Ditylum</taxon>
    </lineage>
</organism>